<evidence type="ECO:0000313" key="1">
    <source>
        <dbReference type="EMBL" id="GAC16265.1"/>
    </source>
</evidence>
<proteinExistence type="predicted"/>
<comment type="caution">
    <text evidence="1">The sequence shown here is derived from an EMBL/GenBank/DDBJ whole genome shotgun (WGS) entry which is preliminary data.</text>
</comment>
<dbReference type="EMBL" id="BAEN01000068">
    <property type="protein sequence ID" value="GAC16265.1"/>
    <property type="molecule type" value="Genomic_DNA"/>
</dbReference>
<protein>
    <submittedName>
        <fullName evidence="1">Uncharacterized protein</fullName>
    </submittedName>
</protein>
<evidence type="ECO:0000313" key="2">
    <source>
        <dbReference type="Proteomes" id="UP000006334"/>
    </source>
</evidence>
<dbReference type="Proteomes" id="UP000006334">
    <property type="component" value="Unassembled WGS sequence"/>
</dbReference>
<dbReference type="STRING" id="1127673.GLIP_3654"/>
<reference evidence="1 2" key="1">
    <citation type="journal article" date="2017" name="Antonie Van Leeuwenhoek">
        <title>Rhizobium rhizosphaerae sp. nov., a novel species isolated from rice rhizosphere.</title>
        <authorList>
            <person name="Zhao J.J."/>
            <person name="Zhang J."/>
            <person name="Zhang R.J."/>
            <person name="Zhang C.W."/>
            <person name="Yin H.Q."/>
            <person name="Zhang X.X."/>
        </authorList>
    </citation>
    <scope>NUCLEOTIDE SEQUENCE [LARGE SCALE GENOMIC DNA]</scope>
    <source>
        <strain evidence="1 2">E3</strain>
    </source>
</reference>
<gene>
    <name evidence="1" type="ORF">GLIP_3654</name>
</gene>
<keyword evidence="2" id="KW-1185">Reference proteome</keyword>
<accession>K6YYG8</accession>
<name>K6YYG8_9ALTE</name>
<organism evidence="1 2">
    <name type="scientific">Aliiglaciecola lipolytica E3</name>
    <dbReference type="NCBI Taxonomy" id="1127673"/>
    <lineage>
        <taxon>Bacteria</taxon>
        <taxon>Pseudomonadati</taxon>
        <taxon>Pseudomonadota</taxon>
        <taxon>Gammaproteobacteria</taxon>
        <taxon>Alteromonadales</taxon>
        <taxon>Alteromonadaceae</taxon>
        <taxon>Aliiglaciecola</taxon>
    </lineage>
</organism>
<dbReference type="AlphaFoldDB" id="K6YYG8"/>
<sequence length="51" mass="5570">MNRVYVATNVLAQLTIAMPSSMVGDLGYSIYLLLSGDAFAPHQLKSIKQKN</sequence>